<dbReference type="InterPro" id="IPR010982">
    <property type="entry name" value="Lambda_DNA-bd_dom_sf"/>
</dbReference>
<evidence type="ECO:0000256" key="1">
    <source>
        <dbReference type="ARBA" id="ARBA00023125"/>
    </source>
</evidence>
<dbReference type="AlphaFoldDB" id="A0A3G8HBD5"/>
<dbReference type="GO" id="GO:0003700">
    <property type="term" value="F:DNA-binding transcription factor activity"/>
    <property type="evidence" value="ECO:0007669"/>
    <property type="project" value="TreeGrafter"/>
</dbReference>
<dbReference type="GO" id="GO:0005829">
    <property type="term" value="C:cytosol"/>
    <property type="evidence" value="ECO:0007669"/>
    <property type="project" value="TreeGrafter"/>
</dbReference>
<evidence type="ECO:0000259" key="2">
    <source>
        <dbReference type="PROSITE" id="PS50943"/>
    </source>
</evidence>
<dbReference type="OrthoDB" id="5679339at2"/>
<dbReference type="KEGG" id="cpau:EHF44_26595"/>
<evidence type="ECO:0000313" key="4">
    <source>
        <dbReference type="Proteomes" id="UP000270411"/>
    </source>
</evidence>
<dbReference type="PROSITE" id="PS50943">
    <property type="entry name" value="HTH_CROC1"/>
    <property type="match status" value="1"/>
</dbReference>
<dbReference type="Pfam" id="PF01381">
    <property type="entry name" value="HTH_3"/>
    <property type="match status" value="1"/>
</dbReference>
<protein>
    <submittedName>
        <fullName evidence="3">XRE family transcriptional regulator</fullName>
    </submittedName>
</protein>
<accession>A0A3G8HBD5</accession>
<dbReference type="GO" id="GO:0003677">
    <property type="term" value="F:DNA binding"/>
    <property type="evidence" value="ECO:0007669"/>
    <property type="project" value="UniProtKB-KW"/>
</dbReference>
<evidence type="ECO:0000313" key="3">
    <source>
        <dbReference type="EMBL" id="AZG16922.1"/>
    </source>
</evidence>
<name>A0A3G8HBD5_9BURK</name>
<dbReference type="SUPFAM" id="SSF47413">
    <property type="entry name" value="lambda repressor-like DNA-binding domains"/>
    <property type="match status" value="1"/>
</dbReference>
<dbReference type="RefSeq" id="WP_124686653.1">
    <property type="nucleotide sequence ID" value="NZ_CP033970.1"/>
</dbReference>
<dbReference type="PANTHER" id="PTHR46797">
    <property type="entry name" value="HTH-TYPE TRANSCRIPTIONAL REGULATOR"/>
    <property type="match status" value="1"/>
</dbReference>
<keyword evidence="1" id="KW-0238">DNA-binding</keyword>
<proteinExistence type="predicted"/>
<gene>
    <name evidence="3" type="ORF">EHF44_26595</name>
</gene>
<dbReference type="Proteomes" id="UP000270411">
    <property type="component" value="Chromosome 2"/>
</dbReference>
<reference evidence="4" key="1">
    <citation type="submission" date="2018-11" db="EMBL/GenBank/DDBJ databases">
        <title>FDA dAtabase for Regulatory Grade micrObial Sequences (FDA-ARGOS): Supporting development and validation of Infectious Disease Dx tests.</title>
        <authorList>
            <person name="Goldberg B."/>
            <person name="Campos J."/>
            <person name="Tallon L."/>
            <person name="Sadzewicz L."/>
            <person name="Zhao X."/>
            <person name="Vavikolanu K."/>
            <person name="Mehta A."/>
            <person name="Aluvathingal J."/>
            <person name="Nadendla S."/>
            <person name="Geyer C."/>
            <person name="Nandy P."/>
            <person name="Yan Y."/>
            <person name="Sichtig H."/>
        </authorList>
    </citation>
    <scope>NUCLEOTIDE SEQUENCE [LARGE SCALE GENOMIC DNA]</scope>
    <source>
        <strain evidence="4">FDAARGOS_614</strain>
    </source>
</reference>
<sequence>MNAIQFIERDGQREYAIVPIDIWERVRELVEDAEDVLLHDAAVAADDGFRVPSAVVDALLAGDHPVKAWRMHRRLTQDALATAAGLSKPYLSQIETRKRDGSVDVLRALATALGVPLDALVERPAASPAAAASSPAG</sequence>
<dbReference type="Gene3D" id="1.10.260.40">
    <property type="entry name" value="lambda repressor-like DNA-binding domains"/>
    <property type="match status" value="1"/>
</dbReference>
<organism evidence="3 4">
    <name type="scientific">Cupriavidus pauculus</name>
    <dbReference type="NCBI Taxonomy" id="82633"/>
    <lineage>
        <taxon>Bacteria</taxon>
        <taxon>Pseudomonadati</taxon>
        <taxon>Pseudomonadota</taxon>
        <taxon>Betaproteobacteria</taxon>
        <taxon>Burkholderiales</taxon>
        <taxon>Burkholderiaceae</taxon>
        <taxon>Cupriavidus</taxon>
    </lineage>
</organism>
<dbReference type="EMBL" id="CP033970">
    <property type="protein sequence ID" value="AZG16922.1"/>
    <property type="molecule type" value="Genomic_DNA"/>
</dbReference>
<dbReference type="CDD" id="cd00093">
    <property type="entry name" value="HTH_XRE"/>
    <property type="match status" value="1"/>
</dbReference>
<dbReference type="InterPro" id="IPR050807">
    <property type="entry name" value="TransReg_Diox_bact_type"/>
</dbReference>
<dbReference type="InterPro" id="IPR001387">
    <property type="entry name" value="Cro/C1-type_HTH"/>
</dbReference>
<feature type="domain" description="HTH cro/C1-type" evidence="2">
    <location>
        <begin position="66"/>
        <end position="120"/>
    </location>
</feature>
<dbReference type="SMART" id="SM00530">
    <property type="entry name" value="HTH_XRE"/>
    <property type="match status" value="1"/>
</dbReference>
<dbReference type="PANTHER" id="PTHR46797:SF1">
    <property type="entry name" value="METHYLPHOSPHONATE SYNTHASE"/>
    <property type="match status" value="1"/>
</dbReference>